<dbReference type="EMBL" id="JBEQCT010000004">
    <property type="protein sequence ID" value="MFM2485423.1"/>
    <property type="molecule type" value="Genomic_DNA"/>
</dbReference>
<dbReference type="InterPro" id="IPR051621">
    <property type="entry name" value="T2SS_protein_J"/>
</dbReference>
<dbReference type="InterPro" id="IPR010055">
    <property type="entry name" value="T2SS_protein-GspJ"/>
</dbReference>
<keyword evidence="11" id="KW-1185">Reference proteome</keyword>
<keyword evidence="4" id="KW-1003">Cell membrane</keyword>
<evidence type="ECO:0000256" key="8">
    <source>
        <dbReference type="ARBA" id="ARBA00022989"/>
    </source>
</evidence>
<reference evidence="10 11" key="1">
    <citation type="journal article" date="2013" name="Int. J. Syst. Evol. Microbiol.">
        <title>Celerinatantimonas yamalensis sp. nov., a cold-adapted diazotrophic bacterium from a cold permafrost brine.</title>
        <authorList>
            <person name="Shcherbakova V."/>
            <person name="Chuvilskaya N."/>
            <person name="Rivkina E."/>
            <person name="Demidov N."/>
            <person name="Uchaeva V."/>
            <person name="Suetin S."/>
            <person name="Suzina N."/>
            <person name="Gilichinsky D."/>
        </authorList>
    </citation>
    <scope>NUCLEOTIDE SEQUENCE [LARGE SCALE GENOMIC DNA]</scope>
    <source>
        <strain evidence="10 11">C7</strain>
    </source>
</reference>
<gene>
    <name evidence="10" type="primary">gspJ</name>
    <name evidence="10" type="ORF">ABUE30_10190</name>
</gene>
<proteinExistence type="inferred from homology"/>
<comment type="caution">
    <text evidence="10">The sequence shown here is derived from an EMBL/GenBank/DDBJ whole genome shotgun (WGS) entry which is preliminary data.</text>
</comment>
<dbReference type="NCBIfam" id="TIGR01711">
    <property type="entry name" value="gspJ"/>
    <property type="match status" value="1"/>
</dbReference>
<evidence type="ECO:0000313" key="11">
    <source>
        <dbReference type="Proteomes" id="UP001629953"/>
    </source>
</evidence>
<keyword evidence="7" id="KW-0812">Transmembrane</keyword>
<evidence type="ECO:0000256" key="9">
    <source>
        <dbReference type="ARBA" id="ARBA00023136"/>
    </source>
</evidence>
<dbReference type="InterPro" id="IPR045584">
    <property type="entry name" value="Pilin-like"/>
</dbReference>
<evidence type="ECO:0000256" key="7">
    <source>
        <dbReference type="ARBA" id="ARBA00022692"/>
    </source>
</evidence>
<evidence type="ECO:0000313" key="10">
    <source>
        <dbReference type="EMBL" id="MFM2485423.1"/>
    </source>
</evidence>
<accession>A0ABW9G831</accession>
<name>A0ABW9G831_9GAMM</name>
<evidence type="ECO:0000256" key="1">
    <source>
        <dbReference type="ARBA" id="ARBA00004377"/>
    </source>
</evidence>
<dbReference type="SUPFAM" id="SSF54523">
    <property type="entry name" value="Pili subunits"/>
    <property type="match status" value="1"/>
</dbReference>
<dbReference type="PANTHER" id="PTHR39583:SF2">
    <property type="entry name" value="TYPE II SECRETION SYSTEM PROTEIN J"/>
    <property type="match status" value="1"/>
</dbReference>
<evidence type="ECO:0000256" key="5">
    <source>
        <dbReference type="ARBA" id="ARBA00022481"/>
    </source>
</evidence>
<keyword evidence="8" id="KW-1133">Transmembrane helix</keyword>
<evidence type="ECO:0000256" key="2">
    <source>
        <dbReference type="ARBA" id="ARBA00011084"/>
    </source>
</evidence>
<keyword evidence="6" id="KW-0997">Cell inner membrane</keyword>
<dbReference type="PANTHER" id="PTHR39583">
    <property type="entry name" value="TYPE II SECRETION SYSTEM PROTEIN J-RELATED"/>
    <property type="match status" value="1"/>
</dbReference>
<keyword evidence="9" id="KW-0472">Membrane</keyword>
<evidence type="ECO:0000256" key="6">
    <source>
        <dbReference type="ARBA" id="ARBA00022519"/>
    </source>
</evidence>
<dbReference type="Gene3D" id="3.10.610.10">
    <property type="entry name" value="GSPII I/J protein-like"/>
    <property type="match status" value="1"/>
</dbReference>
<dbReference type="Pfam" id="PF11612">
    <property type="entry name" value="T2SSJ"/>
    <property type="match status" value="1"/>
</dbReference>
<dbReference type="RefSeq" id="WP_408623655.1">
    <property type="nucleotide sequence ID" value="NZ_JBEQCT010000004.1"/>
</dbReference>
<evidence type="ECO:0000256" key="4">
    <source>
        <dbReference type="ARBA" id="ARBA00022475"/>
    </source>
</evidence>
<organism evidence="10 11">
    <name type="scientific">Celerinatantimonas yamalensis</name>
    <dbReference type="NCBI Taxonomy" id="559956"/>
    <lineage>
        <taxon>Bacteria</taxon>
        <taxon>Pseudomonadati</taxon>
        <taxon>Pseudomonadota</taxon>
        <taxon>Gammaproteobacteria</taxon>
        <taxon>Celerinatantimonadaceae</taxon>
        <taxon>Celerinatantimonas</taxon>
    </lineage>
</organism>
<evidence type="ECO:0000256" key="3">
    <source>
        <dbReference type="ARBA" id="ARBA00021539"/>
    </source>
</evidence>
<sequence length="215" mass="23902">MRNARGFTLLEMLVALVVFAMLSLGGYQMLRALVNTASVSRAHSQQLAAVERIFALMGADFHQATLTTLRDVGKQGVAGQEGWLGSDQGGVSLIRLGWANIDARERRSSVLRVGYLVNAKGTLIRQFYRHLNPLSGQPIEKQPLLKHVKALQFRFYLGNSGWQTSWHRNDQLPKAIEVSFKLAGIGLLRRVFLLVPGHVDPVVLKRAQEDESSDD</sequence>
<dbReference type="Pfam" id="PF07963">
    <property type="entry name" value="N_methyl"/>
    <property type="match status" value="1"/>
</dbReference>
<dbReference type="Proteomes" id="UP001629953">
    <property type="component" value="Unassembled WGS sequence"/>
</dbReference>
<protein>
    <recommendedName>
        <fullName evidence="3">Type II secretion system protein J</fullName>
    </recommendedName>
</protein>
<comment type="similarity">
    <text evidence="2">Belongs to the GSP J family.</text>
</comment>
<dbReference type="Gene3D" id="2.10.70.20">
    <property type="entry name" value="gspk-gspi-gspj complex like domains"/>
    <property type="match status" value="1"/>
</dbReference>
<dbReference type="InterPro" id="IPR012902">
    <property type="entry name" value="N_methyl_site"/>
</dbReference>
<comment type="subcellular location">
    <subcellularLocation>
        <location evidence="1">Cell inner membrane</location>
        <topology evidence="1">Single-pass membrane protein</topology>
    </subcellularLocation>
</comment>
<dbReference type="NCBIfam" id="TIGR02532">
    <property type="entry name" value="IV_pilin_GFxxxE"/>
    <property type="match status" value="1"/>
</dbReference>
<keyword evidence="5" id="KW-0488">Methylation</keyword>